<feature type="domain" description="Tc toxin complex TcA C-terminal TcB-binding" evidence="1">
    <location>
        <begin position="3"/>
        <end position="99"/>
    </location>
</feature>
<dbReference type="AlphaFoldDB" id="A0AA40EHD0"/>
<comment type="caution">
    <text evidence="2">The sequence shown here is derived from an EMBL/GenBank/DDBJ whole genome shotgun (WGS) entry which is preliminary data.</text>
</comment>
<evidence type="ECO:0000313" key="3">
    <source>
        <dbReference type="Proteomes" id="UP001172155"/>
    </source>
</evidence>
<dbReference type="EMBL" id="JAUKUD010000007">
    <property type="protein sequence ID" value="KAK0737961.1"/>
    <property type="molecule type" value="Genomic_DNA"/>
</dbReference>
<evidence type="ECO:0000313" key="2">
    <source>
        <dbReference type="EMBL" id="KAK0737961.1"/>
    </source>
</evidence>
<proteinExistence type="predicted"/>
<dbReference type="InterPro" id="IPR040840">
    <property type="entry name" value="TcA_TcB_BD"/>
</dbReference>
<organism evidence="2 3">
    <name type="scientific">Schizothecium vesticola</name>
    <dbReference type="NCBI Taxonomy" id="314040"/>
    <lineage>
        <taxon>Eukaryota</taxon>
        <taxon>Fungi</taxon>
        <taxon>Dikarya</taxon>
        <taxon>Ascomycota</taxon>
        <taxon>Pezizomycotina</taxon>
        <taxon>Sordariomycetes</taxon>
        <taxon>Sordariomycetidae</taxon>
        <taxon>Sordariales</taxon>
        <taxon>Schizotheciaceae</taxon>
        <taxon>Schizothecium</taxon>
    </lineage>
</organism>
<protein>
    <recommendedName>
        <fullName evidence="1">Tc toxin complex TcA C-terminal TcB-binding domain-containing protein</fullName>
    </recommendedName>
</protein>
<dbReference type="Pfam" id="PF18276">
    <property type="entry name" value="TcA_TcB_BD"/>
    <property type="match status" value="1"/>
</dbReference>
<accession>A0AA40EHD0</accession>
<reference evidence="2" key="1">
    <citation type="submission" date="2023-06" db="EMBL/GenBank/DDBJ databases">
        <title>Genome-scale phylogeny and comparative genomics of the fungal order Sordariales.</title>
        <authorList>
            <consortium name="Lawrence Berkeley National Laboratory"/>
            <person name="Hensen N."/>
            <person name="Bonometti L."/>
            <person name="Westerberg I."/>
            <person name="Brannstrom I.O."/>
            <person name="Guillou S."/>
            <person name="Cros-Aarteil S."/>
            <person name="Calhoun S."/>
            <person name="Haridas S."/>
            <person name="Kuo A."/>
            <person name="Mondo S."/>
            <person name="Pangilinan J."/>
            <person name="Riley R."/>
            <person name="LaButti K."/>
            <person name="Andreopoulos B."/>
            <person name="Lipzen A."/>
            <person name="Chen C."/>
            <person name="Yanf M."/>
            <person name="Daum C."/>
            <person name="Ng V."/>
            <person name="Clum A."/>
            <person name="Steindorff A."/>
            <person name="Ohm R."/>
            <person name="Martin F."/>
            <person name="Silar P."/>
            <person name="Natvig D."/>
            <person name="Lalanne C."/>
            <person name="Gautier V."/>
            <person name="Ament-velasquez S.L."/>
            <person name="Kruys A."/>
            <person name="Hutchinson M.I."/>
            <person name="Powell A.J."/>
            <person name="Barry K."/>
            <person name="Miller A.N."/>
            <person name="Grigoriev I.V."/>
            <person name="Debuchy R."/>
            <person name="Gladieux P."/>
            <person name="Thoren M.H."/>
            <person name="Johannesson H."/>
        </authorList>
    </citation>
    <scope>NUCLEOTIDE SEQUENCE</scope>
    <source>
        <strain evidence="2">SMH3187-1</strain>
    </source>
</reference>
<evidence type="ECO:0000259" key="1">
    <source>
        <dbReference type="Pfam" id="PF18276"/>
    </source>
</evidence>
<dbReference type="Proteomes" id="UP001172155">
    <property type="component" value="Unassembled WGS sequence"/>
</dbReference>
<name>A0AA40EHD0_9PEZI</name>
<keyword evidence="3" id="KW-1185">Reference proteome</keyword>
<gene>
    <name evidence="2" type="ORF">B0T18DRAFT_432858</name>
</gene>
<sequence length="264" mass="28623">MKIRTETTATSARDYLEKFDDGAGPDRRFKTSSVPHAAVAISSGNADSGVFGMAFGGVRFLPFEGAGTISSWTLELPSGFRQFDYSSISDVALHVRYTSREGGGRLKEAATGAVADYIKRVEELVSTDGSGSGLWAFFDIKAEFGIEWQAFTHPGSGKTERALRLKGFNDHLPIYTKGKPASVLVTQDVCIATDGKLRPGDISLEQGSNSLDFESYSLGGQGGDGDMTWAVSHRQCSIGEWKVTVKDVVEPVGKMWIVLRYVMK</sequence>